<reference evidence="2" key="1">
    <citation type="submission" date="2016-10" db="EMBL/GenBank/DDBJ databases">
        <title>The complete genome sequence of the rumen bacterium Butyrivibrio hungatei MB2003.</title>
        <authorList>
            <person name="Palevich N."/>
            <person name="Kelly W.J."/>
            <person name="Leahy S.C."/>
            <person name="Altermann E."/>
            <person name="Rakonjac J."/>
            <person name="Attwood G.T."/>
        </authorList>
    </citation>
    <scope>NUCLEOTIDE SEQUENCE [LARGE SCALE GENOMIC DNA]</scope>
    <source>
        <strain evidence="2">MB2003</strain>
    </source>
</reference>
<sequence length="546" mass="61517">MSKVMGKKALQAIMCYADLLDRLDVEVDSKVIFNLSDSRQKQIQKACRTHNPFPGVLKPVLLSLRKKAVKKLYEDEKVLQTGPAAAILALDQALLQDIANIRGGSKENLPIICDVDMAGLQVVRLYMSSYSGNREFVKARYNSAMRVDNALNGSFYKYKTKDGRKFSAHVYYESQKKIMLETLGIKKDPEKFVFGSLLFDKIRTRRAVRKFDALDLEEKTFENGACGCMLRTRQEWEESEVGKAVCEMPLYRLTRISNTSKKKYGIYEKKRGPLSGLKVLDLTHIIAGPACTRLLAEAGADVLMVRRGRYVEQEQAMLELDGWAGKNSVQLDFNVPEQLKKAKELVKKADVVVCSYQRGALDKFGLSEKDIHKLNPNVIYGSLMCFSDTVWATRPGWAPCAEDITGLSIRNGSLKKPVNLNGVPLDYIPGMILFAGIVSAIKKQLTEGGSYTVTASLTRGGYWLHECTDLWEKKRGRITMDSNKYIICNNMSMNTWDDVFTKVDDTAVGTVYFTTPATNAGKETNPYRAKNMWFADGHKDFRMKKH</sequence>
<dbReference type="GO" id="GO:0016740">
    <property type="term" value="F:transferase activity"/>
    <property type="evidence" value="ECO:0007669"/>
    <property type="project" value="UniProtKB-KW"/>
</dbReference>
<dbReference type="SUPFAM" id="SSF89796">
    <property type="entry name" value="CoA-transferase family III (CaiB/BaiF)"/>
    <property type="match status" value="2"/>
</dbReference>
<dbReference type="OrthoDB" id="9797653at2"/>
<dbReference type="PANTHER" id="PTHR48229">
    <property type="entry name" value="CAIB/BAIF FAMILY ENZYME (AFU_ORTHOLOGUE AFUA_1G05360)-RELATED"/>
    <property type="match status" value="1"/>
</dbReference>
<dbReference type="KEGG" id="bhu:bhn_I1597"/>
<protein>
    <submittedName>
        <fullName evidence="1">Acyl-CoA transferase</fullName>
    </submittedName>
</protein>
<dbReference type="Pfam" id="PF02515">
    <property type="entry name" value="CoA_transf_3"/>
    <property type="match status" value="1"/>
</dbReference>
<dbReference type="InterPro" id="IPR052985">
    <property type="entry name" value="CoA-trans_III_biosynth/detox"/>
</dbReference>
<dbReference type="Gene3D" id="3.40.50.10540">
    <property type="entry name" value="Crotonobetainyl-coa:carnitine coa-transferase, domain 1"/>
    <property type="match status" value="1"/>
</dbReference>
<dbReference type="EMBL" id="CP017831">
    <property type="protein sequence ID" value="AOZ96630.1"/>
    <property type="molecule type" value="Genomic_DNA"/>
</dbReference>
<name>A0A1D9P231_9FIRM</name>
<proteinExistence type="predicted"/>
<dbReference type="Proteomes" id="UP000179284">
    <property type="component" value="Chromosome I"/>
</dbReference>
<organism evidence="1 2">
    <name type="scientific">Butyrivibrio hungatei</name>
    <dbReference type="NCBI Taxonomy" id="185008"/>
    <lineage>
        <taxon>Bacteria</taxon>
        <taxon>Bacillati</taxon>
        <taxon>Bacillota</taxon>
        <taxon>Clostridia</taxon>
        <taxon>Lachnospirales</taxon>
        <taxon>Lachnospiraceae</taxon>
        <taxon>Butyrivibrio</taxon>
    </lineage>
</organism>
<accession>A0A1D9P231</accession>
<dbReference type="InterPro" id="IPR023606">
    <property type="entry name" value="CoA-Trfase_III_dom_1_sf"/>
</dbReference>
<gene>
    <name evidence="1" type="ORF">bhn_I1597</name>
</gene>
<dbReference type="RefSeq" id="WP_071176305.1">
    <property type="nucleotide sequence ID" value="NZ_CP017831.1"/>
</dbReference>
<dbReference type="InterPro" id="IPR003673">
    <property type="entry name" value="CoA-Trfase_fam_III"/>
</dbReference>
<dbReference type="AlphaFoldDB" id="A0A1D9P231"/>
<evidence type="ECO:0000313" key="1">
    <source>
        <dbReference type="EMBL" id="AOZ96630.1"/>
    </source>
</evidence>
<dbReference type="PANTHER" id="PTHR48229:SF1">
    <property type="entry name" value="ALPHA METHYLACYL-COA RACEMASE-RELATED"/>
    <property type="match status" value="1"/>
</dbReference>
<evidence type="ECO:0000313" key="2">
    <source>
        <dbReference type="Proteomes" id="UP000179284"/>
    </source>
</evidence>
<keyword evidence="1" id="KW-0808">Transferase</keyword>
<keyword evidence="2" id="KW-1185">Reference proteome</keyword>